<evidence type="ECO:0000256" key="3">
    <source>
        <dbReference type="ARBA" id="ARBA00022827"/>
    </source>
</evidence>
<dbReference type="RefSeq" id="WP_167951070.1">
    <property type="nucleotide sequence ID" value="NZ_BAAAPQ010000006.1"/>
</dbReference>
<dbReference type="SUPFAM" id="SSF51905">
    <property type="entry name" value="FAD/NAD(P)-binding domain"/>
    <property type="match status" value="1"/>
</dbReference>
<reference evidence="14 15" key="1">
    <citation type="submission" date="2020-03" db="EMBL/GenBank/DDBJ databases">
        <title>Sequencing the genomes of 1000 actinobacteria strains.</title>
        <authorList>
            <person name="Klenk H.-P."/>
        </authorList>
    </citation>
    <scope>NUCLEOTIDE SEQUENCE [LARGE SCALE GENOMIC DNA]</scope>
    <source>
        <strain evidence="14 15">DSM 18964</strain>
    </source>
</reference>
<dbReference type="PIRSF" id="PIRSF000350">
    <property type="entry name" value="Mercury_reductase_MerA"/>
    <property type="match status" value="1"/>
</dbReference>
<dbReference type="InterPro" id="IPR004099">
    <property type="entry name" value="Pyr_nucl-diS_OxRdtase_dimer"/>
</dbReference>
<organism evidence="14 15">
    <name type="scientific">Brevibacterium marinum</name>
    <dbReference type="NCBI Taxonomy" id="418643"/>
    <lineage>
        <taxon>Bacteria</taxon>
        <taxon>Bacillati</taxon>
        <taxon>Actinomycetota</taxon>
        <taxon>Actinomycetes</taxon>
        <taxon>Micrococcales</taxon>
        <taxon>Brevibacteriaceae</taxon>
        <taxon>Brevibacterium</taxon>
    </lineage>
</organism>
<dbReference type="PANTHER" id="PTHR22912">
    <property type="entry name" value="DISULFIDE OXIDOREDUCTASE"/>
    <property type="match status" value="1"/>
</dbReference>
<dbReference type="GO" id="GO:0006103">
    <property type="term" value="P:2-oxoglutarate metabolic process"/>
    <property type="evidence" value="ECO:0007669"/>
    <property type="project" value="TreeGrafter"/>
</dbReference>
<protein>
    <submittedName>
        <fullName evidence="14">Mycothione reductase</fullName>
        <ecNumber evidence="14">1.8.1.15</ecNumber>
    </submittedName>
</protein>
<dbReference type="InterPro" id="IPR016156">
    <property type="entry name" value="FAD/NAD-linked_Rdtase_dimer_sf"/>
</dbReference>
<dbReference type="Pfam" id="PF07992">
    <property type="entry name" value="Pyr_redox_2"/>
    <property type="match status" value="1"/>
</dbReference>
<evidence type="ECO:0000256" key="5">
    <source>
        <dbReference type="ARBA" id="ARBA00023027"/>
    </source>
</evidence>
<dbReference type="Pfam" id="PF02852">
    <property type="entry name" value="Pyr_redox_dim"/>
    <property type="match status" value="1"/>
</dbReference>
<dbReference type="SUPFAM" id="SSF55424">
    <property type="entry name" value="FAD/NAD-linked reductases, dimerisation (C-terminal) domain"/>
    <property type="match status" value="1"/>
</dbReference>
<dbReference type="PANTHER" id="PTHR22912:SF217">
    <property type="entry name" value="DIHYDROLIPOYL DEHYDROGENASE"/>
    <property type="match status" value="1"/>
</dbReference>
<sequence>MTHFDLLLIGTGSGNMFLDDRFSGLKVAIAEEWHFGGTCLNVGCIPTKMFVYPAMLAEHAADAGRYNLSTDFHGVDWPALQKRIFDRVDAIEAGGRDYRSGDRQPHVTVLPEHVHFTGQKTVSTASGEQITSDRIVIAAGASPVIPEAEGLDPQLIDTDGYPVFTSNSIMRMPRLPERLVIIGSGIIAMEFAHVFAGFGTEVTVIARGPRLLGSIDEEVSDEFTELFERSHRVHRGAEVSSYRFTGDRVTVTLKASGRLGDVDLPPELDADAVLIATGRTPNTSSLHASIAGFDVLDDSRLRVDAQQRVLSDGEPVPGVFALGDISSPHQLKHVANHEANVVGDNLAVDVAAGEPGSGAEADLTAVNHDAVPGAVFTSPQVAYVGMTEREARDAGHEVTVKVQKYSDVAYGWAMADDPGIVKIIADRRSRRILGAHIVGHEASMIVQPLIQAMAFGQAADEMAARQYWIHPALPEVIENALLGLEFDAH</sequence>
<keyword evidence="3 9" id="KW-0274">FAD</keyword>
<dbReference type="PRINTS" id="PR00368">
    <property type="entry name" value="FADPNR"/>
</dbReference>
<dbReference type="InterPro" id="IPR023753">
    <property type="entry name" value="FAD/NAD-binding_dom"/>
</dbReference>
<dbReference type="InterPro" id="IPR012999">
    <property type="entry name" value="Pyr_OxRdtase_I_AS"/>
</dbReference>
<evidence type="ECO:0000256" key="1">
    <source>
        <dbReference type="ARBA" id="ARBA00007532"/>
    </source>
</evidence>
<keyword evidence="5 9" id="KW-0520">NAD</keyword>
<dbReference type="InterPro" id="IPR036188">
    <property type="entry name" value="FAD/NAD-bd_sf"/>
</dbReference>
<evidence type="ECO:0000256" key="10">
    <source>
        <dbReference type="PIRSR" id="PIRSR000350-4"/>
    </source>
</evidence>
<dbReference type="Proteomes" id="UP000576792">
    <property type="component" value="Unassembled WGS sequence"/>
</dbReference>
<evidence type="ECO:0000313" key="14">
    <source>
        <dbReference type="EMBL" id="NJC57371.1"/>
    </source>
</evidence>
<evidence type="ECO:0000256" key="4">
    <source>
        <dbReference type="ARBA" id="ARBA00023002"/>
    </source>
</evidence>
<feature type="domain" description="FAD/NAD(P)-binding" evidence="13">
    <location>
        <begin position="9"/>
        <end position="335"/>
    </location>
</feature>
<keyword evidence="15" id="KW-1185">Reference proteome</keyword>
<proteinExistence type="inferred from homology"/>
<evidence type="ECO:0000256" key="7">
    <source>
        <dbReference type="ARBA" id="ARBA00023284"/>
    </source>
</evidence>
<dbReference type="PROSITE" id="PS00076">
    <property type="entry name" value="PYRIDINE_REDOX_1"/>
    <property type="match status" value="1"/>
</dbReference>
<dbReference type="Gene3D" id="3.30.390.30">
    <property type="match status" value="1"/>
</dbReference>
<keyword evidence="4 11" id="KW-0560">Oxidoreductase</keyword>
<keyword evidence="7 11" id="KW-0676">Redox-active center</keyword>
<feature type="disulfide bond" description="Redox-active" evidence="10">
    <location>
        <begin position="39"/>
        <end position="44"/>
    </location>
</feature>
<feature type="binding site" evidence="9">
    <location>
        <position position="324"/>
    </location>
    <ligand>
        <name>FAD</name>
        <dbReference type="ChEBI" id="CHEBI:57692"/>
    </ligand>
</feature>
<feature type="binding site" evidence="9">
    <location>
        <position position="48"/>
    </location>
    <ligand>
        <name>FAD</name>
        <dbReference type="ChEBI" id="CHEBI:57692"/>
    </ligand>
</feature>
<dbReference type="EMBL" id="JAATJN010000001">
    <property type="protein sequence ID" value="NJC57371.1"/>
    <property type="molecule type" value="Genomic_DNA"/>
</dbReference>
<gene>
    <name evidence="14" type="ORF">BKA07_002406</name>
</gene>
<dbReference type="Gene3D" id="3.50.50.60">
    <property type="entry name" value="FAD/NAD(P)-binding domain"/>
    <property type="match status" value="2"/>
</dbReference>
<feature type="binding site" evidence="9">
    <location>
        <begin position="183"/>
        <end position="190"/>
    </location>
    <ligand>
        <name>NAD(+)</name>
        <dbReference type="ChEBI" id="CHEBI:57540"/>
    </ligand>
</feature>
<feature type="binding site" evidence="9">
    <location>
        <position position="278"/>
    </location>
    <ligand>
        <name>NAD(+)</name>
        <dbReference type="ChEBI" id="CHEBI:57540"/>
    </ligand>
</feature>
<dbReference type="PRINTS" id="PR00411">
    <property type="entry name" value="PNDRDTASEI"/>
</dbReference>
<keyword evidence="2 11" id="KW-0285">Flavoprotein</keyword>
<dbReference type="EC" id="1.8.1.15" evidence="14"/>
<evidence type="ECO:0000259" key="13">
    <source>
        <dbReference type="Pfam" id="PF07992"/>
    </source>
</evidence>
<accession>A0A846S5L8</accession>
<evidence type="ECO:0000259" key="12">
    <source>
        <dbReference type="Pfam" id="PF02852"/>
    </source>
</evidence>
<dbReference type="GO" id="GO:0050627">
    <property type="term" value="F:mycothione reductase [NAD(P)H] activity"/>
    <property type="evidence" value="ECO:0007669"/>
    <property type="project" value="UniProtKB-EC"/>
</dbReference>
<dbReference type="InterPro" id="IPR001100">
    <property type="entry name" value="Pyr_nuc-diS_OxRdtase"/>
</dbReference>
<dbReference type="GO" id="GO:0050660">
    <property type="term" value="F:flavin adenine dinucleotide binding"/>
    <property type="evidence" value="ECO:0007669"/>
    <property type="project" value="TreeGrafter"/>
</dbReference>
<dbReference type="NCBIfam" id="NF005884">
    <property type="entry name" value="PRK07846.1"/>
    <property type="match status" value="1"/>
</dbReference>
<evidence type="ECO:0000256" key="11">
    <source>
        <dbReference type="RuleBase" id="RU003691"/>
    </source>
</evidence>
<comment type="cofactor">
    <cofactor evidence="9">
        <name>FAD</name>
        <dbReference type="ChEBI" id="CHEBI:57692"/>
    </cofactor>
    <text evidence="9">Binds 1 FAD per subunit.</text>
</comment>
<dbReference type="AlphaFoldDB" id="A0A846S5L8"/>
<comment type="similarity">
    <text evidence="1 11">Belongs to the class-I pyridine nucleotide-disulfide oxidoreductase family.</text>
</comment>
<dbReference type="GO" id="GO:0004148">
    <property type="term" value="F:dihydrolipoyl dehydrogenase (NADH) activity"/>
    <property type="evidence" value="ECO:0007669"/>
    <property type="project" value="TreeGrafter"/>
</dbReference>
<keyword evidence="6" id="KW-1015">Disulfide bond</keyword>
<comment type="caution">
    <text evidence="14">The sequence shown here is derived from an EMBL/GenBank/DDBJ whole genome shotgun (WGS) entry which is preliminary data.</text>
</comment>
<evidence type="ECO:0000256" key="6">
    <source>
        <dbReference type="ARBA" id="ARBA00023157"/>
    </source>
</evidence>
<name>A0A846S5L8_9MICO</name>
<evidence type="ECO:0000256" key="2">
    <source>
        <dbReference type="ARBA" id="ARBA00022630"/>
    </source>
</evidence>
<evidence type="ECO:0000256" key="8">
    <source>
        <dbReference type="PIRSR" id="PIRSR000350-2"/>
    </source>
</evidence>
<feature type="active site" description="Proton acceptor" evidence="8">
    <location>
        <position position="470"/>
    </location>
</feature>
<evidence type="ECO:0000256" key="9">
    <source>
        <dbReference type="PIRSR" id="PIRSR000350-3"/>
    </source>
</evidence>
<feature type="domain" description="Pyridine nucleotide-disulphide oxidoreductase dimerisation" evidence="12">
    <location>
        <begin position="371"/>
        <end position="480"/>
    </location>
</feature>
<dbReference type="InterPro" id="IPR050151">
    <property type="entry name" value="Class-I_Pyr_Nuc-Dis_Oxidored"/>
</dbReference>
<evidence type="ECO:0000313" key="15">
    <source>
        <dbReference type="Proteomes" id="UP000576792"/>
    </source>
</evidence>
<keyword evidence="9" id="KW-0547">Nucleotide-binding</keyword>